<keyword evidence="2" id="KW-1185">Reference proteome</keyword>
<sequence length="293" mass="33735">MEAKSKQENYQSKIARDMHNFYHGGGNGFNAYGGNNHRNGNFSKRHNGVHYFSYYAKSFEVNTRYDNYEHNPYDCYEKDLFKEIKLFSLVFMENGYQFYFPNSLGNLIQKKQFIEFNSNSCAIPRVYKCHFNISNYVSYVLGIEDKGRNMEKELGNFLKDLPINNASFVEPNIVCLKLECALIDVLHDKSIGKYVDRCDYVISIFGIFMRNINGFILFNQHVILFSKKIAFVSEQDAEALDLPSMVGPAPTIAGRLLPAKHLEDRNLPQTVNSTPAGLGKEIGFVIFRWDFIV</sequence>
<gene>
    <name evidence="1" type="ORF">M9H77_07263</name>
</gene>
<proteinExistence type="predicted"/>
<evidence type="ECO:0000313" key="2">
    <source>
        <dbReference type="Proteomes" id="UP001060085"/>
    </source>
</evidence>
<protein>
    <submittedName>
        <fullName evidence="1">Uncharacterized protein</fullName>
    </submittedName>
</protein>
<reference evidence="2" key="1">
    <citation type="journal article" date="2023" name="Nat. Plants">
        <title>Single-cell RNA sequencing provides a high-resolution roadmap for understanding the multicellular compartmentation of specialized metabolism.</title>
        <authorList>
            <person name="Sun S."/>
            <person name="Shen X."/>
            <person name="Li Y."/>
            <person name="Li Y."/>
            <person name="Wang S."/>
            <person name="Li R."/>
            <person name="Zhang H."/>
            <person name="Shen G."/>
            <person name="Guo B."/>
            <person name="Wei J."/>
            <person name="Xu J."/>
            <person name="St-Pierre B."/>
            <person name="Chen S."/>
            <person name="Sun C."/>
        </authorList>
    </citation>
    <scope>NUCLEOTIDE SEQUENCE [LARGE SCALE GENOMIC DNA]</scope>
</reference>
<organism evidence="1 2">
    <name type="scientific">Catharanthus roseus</name>
    <name type="common">Madagascar periwinkle</name>
    <name type="synonym">Vinca rosea</name>
    <dbReference type="NCBI Taxonomy" id="4058"/>
    <lineage>
        <taxon>Eukaryota</taxon>
        <taxon>Viridiplantae</taxon>
        <taxon>Streptophyta</taxon>
        <taxon>Embryophyta</taxon>
        <taxon>Tracheophyta</taxon>
        <taxon>Spermatophyta</taxon>
        <taxon>Magnoliopsida</taxon>
        <taxon>eudicotyledons</taxon>
        <taxon>Gunneridae</taxon>
        <taxon>Pentapetalae</taxon>
        <taxon>asterids</taxon>
        <taxon>lamiids</taxon>
        <taxon>Gentianales</taxon>
        <taxon>Apocynaceae</taxon>
        <taxon>Rauvolfioideae</taxon>
        <taxon>Vinceae</taxon>
        <taxon>Catharanthinae</taxon>
        <taxon>Catharanthus</taxon>
    </lineage>
</organism>
<dbReference type="EMBL" id="CM044702">
    <property type="protein sequence ID" value="KAI5676313.1"/>
    <property type="molecule type" value="Genomic_DNA"/>
</dbReference>
<evidence type="ECO:0000313" key="1">
    <source>
        <dbReference type="EMBL" id="KAI5676313.1"/>
    </source>
</evidence>
<accession>A0ACC0BUF6</accession>
<dbReference type="Proteomes" id="UP001060085">
    <property type="component" value="Linkage Group LG02"/>
</dbReference>
<name>A0ACC0BUF6_CATRO</name>
<comment type="caution">
    <text evidence="1">The sequence shown here is derived from an EMBL/GenBank/DDBJ whole genome shotgun (WGS) entry which is preliminary data.</text>
</comment>